<dbReference type="SUPFAM" id="SSF55298">
    <property type="entry name" value="YjgF-like"/>
    <property type="match status" value="1"/>
</dbReference>
<proteinExistence type="predicted"/>
<name>A0A0A6V9D8_9BACI</name>
<dbReference type="InterPro" id="IPR035959">
    <property type="entry name" value="RutC-like_sf"/>
</dbReference>
<dbReference type="EMBL" id="JRUN01000086">
    <property type="protein sequence ID" value="KHD84191.1"/>
    <property type="molecule type" value="Genomic_DNA"/>
</dbReference>
<dbReference type="PANTHER" id="PTHR11803">
    <property type="entry name" value="2-IMINOBUTANOATE/2-IMINOPROPANOATE DEAMINASE RIDA"/>
    <property type="match status" value="1"/>
</dbReference>
<dbReference type="Proteomes" id="UP000030588">
    <property type="component" value="Unassembled WGS sequence"/>
</dbReference>
<protein>
    <submittedName>
        <fullName evidence="1">Endoribonuclease L-PSP</fullName>
    </submittedName>
</protein>
<reference evidence="1 2" key="1">
    <citation type="submission" date="2014-10" db="EMBL/GenBank/DDBJ databases">
        <title>Draft genome of phytase producing Bacillus ginsengihumi strain M2.11.</title>
        <authorList>
            <person name="Toymentseva A."/>
            <person name="Boulygina E.A."/>
            <person name="Kazakov S.V."/>
            <person name="Kayumov I."/>
            <person name="Suleimanova A.D."/>
            <person name="Mardanova A.M."/>
            <person name="Maria S.N."/>
            <person name="Sergey M.Y."/>
            <person name="Sharipova M.R."/>
        </authorList>
    </citation>
    <scope>NUCLEOTIDE SEQUENCE [LARGE SCALE GENOMIC DNA]</scope>
    <source>
        <strain evidence="1 2">M2.11</strain>
    </source>
</reference>
<dbReference type="STRING" id="363870.NG54_17115"/>
<comment type="caution">
    <text evidence="1">The sequence shown here is derived from an EMBL/GenBank/DDBJ whole genome shotgun (WGS) entry which is preliminary data.</text>
</comment>
<organism evidence="1 2">
    <name type="scientific">Heyndrickxia ginsengihumi</name>
    <dbReference type="NCBI Taxonomy" id="363870"/>
    <lineage>
        <taxon>Bacteria</taxon>
        <taxon>Bacillati</taxon>
        <taxon>Bacillota</taxon>
        <taxon>Bacilli</taxon>
        <taxon>Bacillales</taxon>
        <taxon>Bacillaceae</taxon>
        <taxon>Heyndrickxia</taxon>
    </lineage>
</organism>
<dbReference type="AlphaFoldDB" id="A0A0A6V9D8"/>
<sequence length="127" mass="14329">MAKREVLHVKGSNHQNPIPTAVKIGNMVYTSAIIGSDPETGEMPESVQEEVANLFHYMREIMELVGGTTDDIAHLSVLVTDREYKKVVNVEWIKMFPDENNRPARHSTVQNLREGLRVQIEMTAVLS</sequence>
<gene>
    <name evidence="1" type="ORF">NG54_17115</name>
</gene>
<evidence type="ECO:0000313" key="1">
    <source>
        <dbReference type="EMBL" id="KHD84191.1"/>
    </source>
</evidence>
<accession>A0A0A6V9D8</accession>
<dbReference type="OrthoDB" id="9815126at2"/>
<dbReference type="Pfam" id="PF01042">
    <property type="entry name" value="Ribonuc_L-PSP"/>
    <property type="match status" value="1"/>
</dbReference>
<dbReference type="InterPro" id="IPR006175">
    <property type="entry name" value="YjgF/YER057c/UK114"/>
</dbReference>
<dbReference type="GO" id="GO:0005829">
    <property type="term" value="C:cytosol"/>
    <property type="evidence" value="ECO:0007669"/>
    <property type="project" value="TreeGrafter"/>
</dbReference>
<dbReference type="Gene3D" id="3.30.1330.40">
    <property type="entry name" value="RutC-like"/>
    <property type="match status" value="1"/>
</dbReference>
<dbReference type="RefSeq" id="WP_035356124.1">
    <property type="nucleotide sequence ID" value="NZ_JRUN01000086.1"/>
</dbReference>
<dbReference type="GO" id="GO:0019239">
    <property type="term" value="F:deaminase activity"/>
    <property type="evidence" value="ECO:0007669"/>
    <property type="project" value="TreeGrafter"/>
</dbReference>
<dbReference type="PANTHER" id="PTHR11803:SF39">
    <property type="entry name" value="2-IMINOBUTANOATE_2-IMINOPROPANOATE DEAMINASE"/>
    <property type="match status" value="1"/>
</dbReference>
<evidence type="ECO:0000313" key="2">
    <source>
        <dbReference type="Proteomes" id="UP000030588"/>
    </source>
</evidence>